<keyword evidence="5" id="KW-0813">Transport</keyword>
<evidence type="ECO:0000313" key="29">
    <source>
        <dbReference type="Proteomes" id="UP000050794"/>
    </source>
</evidence>
<evidence type="ECO:0000256" key="2">
    <source>
        <dbReference type="ARBA" id="ARBA00004554"/>
    </source>
</evidence>
<comment type="subcellular location">
    <subcellularLocation>
        <location evidence="2">Basolateral cell membrane</location>
        <topology evidence="2">Multi-pass membrane protein</topology>
    </subcellularLocation>
    <subcellularLocation>
        <location evidence="3">Cytoplasmic vesicle</location>
        <location evidence="3">Secretory vesicle membrane</location>
        <topology evidence="3">Multi-pass membrane protein</topology>
    </subcellularLocation>
    <subcellularLocation>
        <location evidence="1">Cytoplasmic vesicle</location>
        <location evidence="1">Secretory vesicle</location>
        <location evidence="1">Synaptic vesicle membrane</location>
    </subcellularLocation>
    <subcellularLocation>
        <location evidence="4">Lysosome membrane</location>
    </subcellularLocation>
</comment>
<dbReference type="Gene3D" id="1.20.1250.20">
    <property type="entry name" value="MFS general substrate transporter like domains"/>
    <property type="match status" value="2"/>
</dbReference>
<evidence type="ECO:0000256" key="21">
    <source>
        <dbReference type="ARBA" id="ARBA00056891"/>
    </source>
</evidence>
<feature type="transmembrane region" description="Helical" evidence="26">
    <location>
        <begin position="333"/>
        <end position="353"/>
    </location>
</feature>
<keyword evidence="6" id="KW-1003">Cell membrane</keyword>
<comment type="catalytic activity">
    <reaction evidence="18">
        <text>N-acetyl-L-aspartyl-L-glutamate(out) = N-acetyl-L-aspartyl-L-glutamate(in)</text>
        <dbReference type="Rhea" id="RHEA:72599"/>
        <dbReference type="ChEBI" id="CHEBI:76931"/>
    </reaction>
    <physiologicalReaction direction="left-to-right" evidence="18">
        <dbReference type="Rhea" id="RHEA:72600"/>
    </physiologicalReaction>
</comment>
<comment type="catalytic activity">
    <reaction evidence="19">
        <text>L-glutamate(out) = L-glutamate(in)</text>
        <dbReference type="Rhea" id="RHEA:66336"/>
        <dbReference type="ChEBI" id="CHEBI:29985"/>
    </reaction>
    <physiologicalReaction direction="left-to-right" evidence="19">
        <dbReference type="Rhea" id="RHEA:66337"/>
    </physiologicalReaction>
</comment>
<evidence type="ECO:0000256" key="16">
    <source>
        <dbReference type="ARBA" id="ARBA00050554"/>
    </source>
</evidence>
<proteinExistence type="predicted"/>
<evidence type="ECO:0000256" key="9">
    <source>
        <dbReference type="ARBA" id="ARBA00022989"/>
    </source>
</evidence>
<evidence type="ECO:0000256" key="24">
    <source>
        <dbReference type="ARBA" id="ARBA00081195"/>
    </source>
</evidence>
<dbReference type="GO" id="GO:0005765">
    <property type="term" value="C:lysosomal membrane"/>
    <property type="evidence" value="ECO:0007669"/>
    <property type="project" value="UniProtKB-SubCell"/>
</dbReference>
<feature type="domain" description="Major facilitator superfamily (MFS) profile" evidence="27">
    <location>
        <begin position="58"/>
        <end position="482"/>
    </location>
</feature>
<feature type="transmembrane region" description="Helical" evidence="26">
    <location>
        <begin position="391"/>
        <end position="410"/>
    </location>
</feature>
<keyword evidence="9 26" id="KW-1133">Transmembrane helix</keyword>
<evidence type="ECO:0000256" key="18">
    <source>
        <dbReference type="ARBA" id="ARBA00051403"/>
    </source>
</evidence>
<evidence type="ECO:0000256" key="12">
    <source>
        <dbReference type="ARBA" id="ARBA00023180"/>
    </source>
</evidence>
<feature type="transmembrane region" description="Helical" evidence="26">
    <location>
        <begin position="292"/>
        <end position="313"/>
    </location>
</feature>
<accession>A0A183ULV3</accession>
<name>A0A183ULV3_TOXCA</name>
<feature type="transmembrane region" description="Helical" evidence="26">
    <location>
        <begin position="58"/>
        <end position="82"/>
    </location>
</feature>
<evidence type="ECO:0000256" key="19">
    <source>
        <dbReference type="ARBA" id="ARBA00051447"/>
    </source>
</evidence>
<evidence type="ECO:0000256" key="25">
    <source>
        <dbReference type="ARBA" id="ARBA00081925"/>
    </source>
</evidence>
<evidence type="ECO:0000256" key="5">
    <source>
        <dbReference type="ARBA" id="ARBA00022448"/>
    </source>
</evidence>
<dbReference type="FunFam" id="1.20.1250.20:FF:000067">
    <property type="entry name" value="sialin isoform X2"/>
    <property type="match status" value="1"/>
</dbReference>
<dbReference type="PANTHER" id="PTHR11662:SF455">
    <property type="entry name" value="GH23975P"/>
    <property type="match status" value="1"/>
</dbReference>
<dbReference type="FunFam" id="1.20.1250.20:FF:000003">
    <property type="entry name" value="Solute carrier family 17 member 3"/>
    <property type="match status" value="1"/>
</dbReference>
<evidence type="ECO:0000256" key="17">
    <source>
        <dbReference type="ARBA" id="ARBA00050625"/>
    </source>
</evidence>
<evidence type="ECO:0000256" key="8">
    <source>
        <dbReference type="ARBA" id="ARBA00022847"/>
    </source>
</evidence>
<comment type="catalytic activity">
    <reaction evidence="16">
        <text>L-aspartate(out) = L-aspartate(in)</text>
        <dbReference type="Rhea" id="RHEA:66332"/>
        <dbReference type="ChEBI" id="CHEBI:29991"/>
    </reaction>
    <physiologicalReaction direction="left-to-right" evidence="16">
        <dbReference type="Rhea" id="RHEA:66333"/>
    </physiologicalReaction>
</comment>
<dbReference type="WBParaSite" id="TCNE_0000947301-mRNA-1">
    <property type="protein sequence ID" value="TCNE_0000947301-mRNA-1"/>
    <property type="gene ID" value="TCNE_0000947301"/>
</dbReference>
<keyword evidence="14" id="KW-0968">Cytoplasmic vesicle</keyword>
<keyword evidence="11 26" id="KW-0472">Membrane</keyword>
<organism evidence="29 30">
    <name type="scientific">Toxocara canis</name>
    <name type="common">Canine roundworm</name>
    <dbReference type="NCBI Taxonomy" id="6265"/>
    <lineage>
        <taxon>Eukaryota</taxon>
        <taxon>Metazoa</taxon>
        <taxon>Ecdysozoa</taxon>
        <taxon>Nematoda</taxon>
        <taxon>Chromadorea</taxon>
        <taxon>Rhabditida</taxon>
        <taxon>Spirurina</taxon>
        <taxon>Ascaridomorpha</taxon>
        <taxon>Ascaridoidea</taxon>
        <taxon>Toxocaridae</taxon>
        <taxon>Toxocara</taxon>
    </lineage>
</organism>
<dbReference type="InterPro" id="IPR020846">
    <property type="entry name" value="MFS_dom"/>
</dbReference>
<dbReference type="SUPFAM" id="SSF103473">
    <property type="entry name" value="MFS general substrate transporter"/>
    <property type="match status" value="1"/>
</dbReference>
<protein>
    <recommendedName>
        <fullName evidence="22">Sialin</fullName>
    </recommendedName>
    <alternativeName>
        <fullName evidence="25">H(+)/nitrate cotransporter</fullName>
    </alternativeName>
    <alternativeName>
        <fullName evidence="23">H(+)/sialic acid cotransporter</fullName>
    </alternativeName>
    <alternativeName>
        <fullName evidence="24">Vesicular excitatory amino acid transporter</fullName>
    </alternativeName>
</protein>
<keyword evidence="29" id="KW-1185">Reference proteome</keyword>
<dbReference type="InterPro" id="IPR050382">
    <property type="entry name" value="MFS_Na/Anion_cotransporter"/>
</dbReference>
<evidence type="ECO:0000313" key="30">
    <source>
        <dbReference type="WBParaSite" id="TCNE_0000947301-mRNA-1"/>
    </source>
</evidence>
<dbReference type="PANTHER" id="PTHR11662">
    <property type="entry name" value="SOLUTE CARRIER FAMILY 17"/>
    <property type="match status" value="1"/>
</dbReference>
<evidence type="ECO:0000256" key="20">
    <source>
        <dbReference type="ARBA" id="ARBA00051612"/>
    </source>
</evidence>
<feature type="transmembrane region" description="Helical" evidence="26">
    <location>
        <begin position="231"/>
        <end position="248"/>
    </location>
</feature>
<evidence type="ECO:0000256" key="6">
    <source>
        <dbReference type="ARBA" id="ARBA00022475"/>
    </source>
</evidence>
<evidence type="ECO:0000256" key="23">
    <source>
        <dbReference type="ARBA" id="ARBA00080244"/>
    </source>
</evidence>
<dbReference type="PROSITE" id="PS50850">
    <property type="entry name" value="MFS"/>
    <property type="match status" value="1"/>
</dbReference>
<dbReference type="GO" id="GO:0006820">
    <property type="term" value="P:monoatomic anion transport"/>
    <property type="evidence" value="ECO:0007669"/>
    <property type="project" value="TreeGrafter"/>
</dbReference>
<dbReference type="Pfam" id="PF07690">
    <property type="entry name" value="MFS_1"/>
    <property type="match status" value="1"/>
</dbReference>
<evidence type="ECO:0000256" key="13">
    <source>
        <dbReference type="ARBA" id="ARBA00023228"/>
    </source>
</evidence>
<reference evidence="30" key="1">
    <citation type="submission" date="2016-06" db="UniProtKB">
        <authorList>
            <consortium name="WormBaseParasite"/>
        </authorList>
    </citation>
    <scope>IDENTIFICATION</scope>
</reference>
<dbReference type="GO" id="GO:0016323">
    <property type="term" value="C:basolateral plasma membrane"/>
    <property type="evidence" value="ECO:0007669"/>
    <property type="project" value="UniProtKB-SubCell"/>
</dbReference>
<dbReference type="InterPro" id="IPR036259">
    <property type="entry name" value="MFS_trans_sf"/>
</dbReference>
<evidence type="ECO:0000313" key="28">
    <source>
        <dbReference type="EMBL" id="VDM40794.1"/>
    </source>
</evidence>
<comment type="function">
    <text evidence="21">Receptor for CM101, a polysaccharide produced by group B Streptococcus with antipathoangiogenic properties.</text>
</comment>
<comment type="catalytic activity">
    <reaction evidence="15">
        <text>2 nitrate(out) + H(+)(out) = 2 nitrate(in) + H(+)(in)</text>
        <dbReference type="Rhea" id="RHEA:71539"/>
        <dbReference type="ChEBI" id="CHEBI:15378"/>
        <dbReference type="ChEBI" id="CHEBI:17632"/>
    </reaction>
    <physiologicalReaction direction="left-to-right" evidence="15">
        <dbReference type="Rhea" id="RHEA:71540"/>
    </physiologicalReaction>
</comment>
<evidence type="ECO:0000256" key="26">
    <source>
        <dbReference type="SAM" id="Phobius"/>
    </source>
</evidence>
<evidence type="ECO:0000259" key="27">
    <source>
        <dbReference type="PROSITE" id="PS50850"/>
    </source>
</evidence>
<feature type="transmembrane region" description="Helical" evidence="26">
    <location>
        <begin position="140"/>
        <end position="160"/>
    </location>
</feature>
<evidence type="ECO:0000256" key="11">
    <source>
        <dbReference type="ARBA" id="ARBA00023136"/>
    </source>
</evidence>
<evidence type="ECO:0000256" key="1">
    <source>
        <dbReference type="ARBA" id="ARBA00004432"/>
    </source>
</evidence>
<evidence type="ECO:0000256" key="4">
    <source>
        <dbReference type="ARBA" id="ARBA00004656"/>
    </source>
</evidence>
<evidence type="ECO:0000256" key="7">
    <source>
        <dbReference type="ARBA" id="ARBA00022692"/>
    </source>
</evidence>
<dbReference type="InterPro" id="IPR011701">
    <property type="entry name" value="MFS"/>
</dbReference>
<dbReference type="GO" id="GO:0030672">
    <property type="term" value="C:synaptic vesicle membrane"/>
    <property type="evidence" value="ECO:0007669"/>
    <property type="project" value="UniProtKB-SubCell"/>
</dbReference>
<feature type="transmembrane region" description="Helical" evidence="26">
    <location>
        <begin position="458"/>
        <end position="477"/>
    </location>
</feature>
<reference evidence="28 29" key="2">
    <citation type="submission" date="2018-11" db="EMBL/GenBank/DDBJ databases">
        <authorList>
            <consortium name="Pathogen Informatics"/>
        </authorList>
    </citation>
    <scope>NUCLEOTIDE SEQUENCE [LARGE SCALE GENOMIC DNA]</scope>
</reference>
<keyword evidence="8" id="KW-0769">Symport</keyword>
<gene>
    <name evidence="28" type="ORF">TCNE_LOCUS9473</name>
</gene>
<feature type="transmembrane region" description="Helical" evidence="26">
    <location>
        <begin position="113"/>
        <end position="133"/>
    </location>
</feature>
<feature type="transmembrane region" description="Helical" evidence="26">
    <location>
        <begin position="365"/>
        <end position="385"/>
    </location>
</feature>
<comment type="catalytic activity">
    <reaction evidence="17">
        <text>N-acetylneuraminate(in) + H(+)(in) = N-acetylneuraminate(out) + H(+)(out)</text>
        <dbReference type="Rhea" id="RHEA:28987"/>
        <dbReference type="ChEBI" id="CHEBI:15378"/>
        <dbReference type="ChEBI" id="CHEBI:35418"/>
    </reaction>
    <physiologicalReaction direction="right-to-left" evidence="17">
        <dbReference type="Rhea" id="RHEA:28989"/>
    </physiologicalReaction>
</comment>
<dbReference type="AlphaFoldDB" id="A0A183ULV3"/>
<evidence type="ECO:0000256" key="3">
    <source>
        <dbReference type="ARBA" id="ARBA00004638"/>
    </source>
</evidence>
<sequence>MGRSQNESMIHPETVLMYRLLTDSDWDYSHAAFNHDGHTAELEGPTSTSKWSLRRRHVVALLAFFGFANIYAMRANLSVAIVQMTTDTVRLVNNTQIIQKPEFGEWDSVSQGAILGAFFYGYIFTQIPGGYLAHAYGGKFVYLAGVFGTAALTLLTPPIAHMGKGMLIAARFFEGLLEGLTYPAMHVMWSHWAPLLEKTRLASFAFSGSYFGTVFAMPVSAMLGYHLGWPFIFYFFGLLALIWCAVWVKKISELPEHDVSITTDELTLLQREAMNTNTYIIPWRQILNSKPVWAIVVAHFCENWGFYTMLTSLPRILEDLMDYQLEKAGFVSALPYLMMGVVLMLGGNFADILRDRYVWSTEKTRKYFCCLGFIGQALAIVAATTHASTNFVILSIIISIGLGGLPWSAFSVNHLDLAPQYAGHLMGLSNTVATLPGMISPLTVGAIVSEHLASQWRIVFYLTAVIYTLGAAVYWRWASGQLQPWSSGQTPFSEALD</sequence>
<feature type="transmembrane region" description="Helical" evidence="26">
    <location>
        <begin position="201"/>
        <end position="225"/>
    </location>
</feature>
<keyword evidence="7 26" id="KW-0812">Transmembrane</keyword>
<evidence type="ECO:0000256" key="14">
    <source>
        <dbReference type="ARBA" id="ARBA00023329"/>
    </source>
</evidence>
<evidence type="ECO:0000256" key="15">
    <source>
        <dbReference type="ARBA" id="ARBA00050101"/>
    </source>
</evidence>
<dbReference type="CDD" id="cd17318">
    <property type="entry name" value="MFS_SLC17"/>
    <property type="match status" value="1"/>
</dbReference>
<comment type="catalytic activity">
    <reaction evidence="20">
        <text>D-glucuronate(out) + H(+)(out) = D-glucuronate(in) + H(+)(in)</text>
        <dbReference type="Rhea" id="RHEA:72591"/>
        <dbReference type="ChEBI" id="CHEBI:15378"/>
        <dbReference type="ChEBI" id="CHEBI:58720"/>
    </reaction>
    <physiologicalReaction direction="left-to-right" evidence="20">
        <dbReference type="Rhea" id="RHEA:72592"/>
    </physiologicalReaction>
</comment>
<evidence type="ECO:0000256" key="22">
    <source>
        <dbReference type="ARBA" id="ARBA00069713"/>
    </source>
</evidence>
<feature type="transmembrane region" description="Helical" evidence="26">
    <location>
        <begin position="166"/>
        <end position="189"/>
    </location>
</feature>
<keyword evidence="13" id="KW-0458">Lysosome</keyword>
<dbReference type="GO" id="GO:0046942">
    <property type="term" value="P:carboxylic acid transport"/>
    <property type="evidence" value="ECO:0007669"/>
    <property type="project" value="UniProtKB-ARBA"/>
</dbReference>
<keyword evidence="12" id="KW-0325">Glycoprotein</keyword>
<evidence type="ECO:0000256" key="10">
    <source>
        <dbReference type="ARBA" id="ARBA00023018"/>
    </source>
</evidence>
<dbReference type="Proteomes" id="UP000050794">
    <property type="component" value="Unassembled WGS sequence"/>
</dbReference>
<dbReference type="EMBL" id="UYWY01020186">
    <property type="protein sequence ID" value="VDM40794.1"/>
    <property type="molecule type" value="Genomic_DNA"/>
</dbReference>
<dbReference type="GO" id="GO:0015293">
    <property type="term" value="F:symporter activity"/>
    <property type="evidence" value="ECO:0007669"/>
    <property type="project" value="UniProtKB-KW"/>
</dbReference>
<keyword evidence="10" id="KW-0770">Synapse</keyword>